<dbReference type="AlphaFoldDB" id="A0A422QS50"/>
<dbReference type="GO" id="GO:0006950">
    <property type="term" value="P:response to stress"/>
    <property type="evidence" value="ECO:0007669"/>
    <property type="project" value="TreeGrafter"/>
</dbReference>
<name>A0A422QS50_9RHOB</name>
<dbReference type="OrthoDB" id="8906692at2"/>
<dbReference type="InterPro" id="IPR000835">
    <property type="entry name" value="HTH_MarR-typ"/>
</dbReference>
<dbReference type="SMART" id="SM00347">
    <property type="entry name" value="HTH_MARR"/>
    <property type="match status" value="1"/>
</dbReference>
<dbReference type="GO" id="GO:0003700">
    <property type="term" value="F:DNA-binding transcription factor activity"/>
    <property type="evidence" value="ECO:0007669"/>
    <property type="project" value="InterPro"/>
</dbReference>
<sequence length="165" mass="18402">MDCMSDHERDEPRTGEPFLADYLQFLLATASGLASHSFHVQAAAAGVSVAEWRVLACLSDCDGQSVTELARLAQMEQSRLTRVIERMDNRGHVTRKRCRDDRRKVHVWLTGQGAGIARDLVARARAHEAEFIESCLSPAEGRRLKALLTKVIERAGKGKVHAIRR</sequence>
<reference evidence="2" key="1">
    <citation type="submission" date="2018-05" db="EMBL/GenBank/DDBJ databases">
        <title>Reclassification of Methylarcula marina and Methylarcula terricola as Paracoccus methylarcula sp.nov., comb.nov. and Paracoccus terricola comb.nov.</title>
        <authorList>
            <person name="Shmareva M.N."/>
            <person name="Doronina N.V."/>
            <person name="Vasilenko O.V."/>
            <person name="Tarlachkov S.V."/>
            <person name="Trotsenko Y.A."/>
        </authorList>
    </citation>
    <scope>NUCLEOTIDE SEQUENCE [LARGE SCALE GENOMIC DNA]</scope>
    <source>
        <strain evidence="2">VKM B-2159</strain>
    </source>
</reference>
<accession>A0A422QS50</accession>
<dbReference type="InterPro" id="IPR039422">
    <property type="entry name" value="MarR/SlyA-like"/>
</dbReference>
<dbReference type="Gene3D" id="1.10.10.10">
    <property type="entry name" value="Winged helix-like DNA-binding domain superfamily/Winged helix DNA-binding domain"/>
    <property type="match status" value="1"/>
</dbReference>
<proteinExistence type="predicted"/>
<gene>
    <name evidence="2" type="ORF">A7A09_020100</name>
</gene>
<comment type="caution">
    <text evidence="2">The sequence shown here is derived from an EMBL/GenBank/DDBJ whole genome shotgun (WGS) entry which is preliminary data.</text>
</comment>
<dbReference type="Pfam" id="PF01047">
    <property type="entry name" value="MarR"/>
    <property type="match status" value="1"/>
</dbReference>
<dbReference type="EMBL" id="PXNQ02000019">
    <property type="protein sequence ID" value="RNF32829.1"/>
    <property type="molecule type" value="Genomic_DNA"/>
</dbReference>
<evidence type="ECO:0000259" key="1">
    <source>
        <dbReference type="PROSITE" id="PS50995"/>
    </source>
</evidence>
<dbReference type="PANTHER" id="PTHR33164">
    <property type="entry name" value="TRANSCRIPTIONAL REGULATOR, MARR FAMILY"/>
    <property type="match status" value="1"/>
</dbReference>
<dbReference type="InterPro" id="IPR036390">
    <property type="entry name" value="WH_DNA-bd_sf"/>
</dbReference>
<evidence type="ECO:0000313" key="2">
    <source>
        <dbReference type="EMBL" id="RNF32829.1"/>
    </source>
</evidence>
<dbReference type="InterPro" id="IPR036388">
    <property type="entry name" value="WH-like_DNA-bd_sf"/>
</dbReference>
<evidence type="ECO:0000313" key="3">
    <source>
        <dbReference type="Proteomes" id="UP000238137"/>
    </source>
</evidence>
<keyword evidence="3" id="KW-1185">Reference proteome</keyword>
<dbReference type="SUPFAM" id="SSF46785">
    <property type="entry name" value="Winged helix' DNA-binding domain"/>
    <property type="match status" value="1"/>
</dbReference>
<dbReference type="PROSITE" id="PS50995">
    <property type="entry name" value="HTH_MARR_2"/>
    <property type="match status" value="1"/>
</dbReference>
<dbReference type="PRINTS" id="PR00598">
    <property type="entry name" value="HTHMARR"/>
</dbReference>
<dbReference type="Proteomes" id="UP000238137">
    <property type="component" value="Unassembled WGS sequence"/>
</dbReference>
<dbReference type="PANTHER" id="PTHR33164:SF43">
    <property type="entry name" value="HTH-TYPE TRANSCRIPTIONAL REPRESSOR YETL"/>
    <property type="match status" value="1"/>
</dbReference>
<feature type="domain" description="HTH marR-type" evidence="1">
    <location>
        <begin position="19"/>
        <end position="153"/>
    </location>
</feature>
<organism evidence="2 3">
    <name type="scientific">Paracoccus methylarcula</name>
    <dbReference type="NCBI Taxonomy" id="72022"/>
    <lineage>
        <taxon>Bacteria</taxon>
        <taxon>Pseudomonadati</taxon>
        <taxon>Pseudomonadota</taxon>
        <taxon>Alphaproteobacteria</taxon>
        <taxon>Rhodobacterales</taxon>
        <taxon>Paracoccaceae</taxon>
        <taxon>Paracoccus</taxon>
    </lineage>
</organism>
<protein>
    <submittedName>
        <fullName evidence="2">MarR family transcriptional regulator</fullName>
    </submittedName>
</protein>